<evidence type="ECO:0000313" key="8">
    <source>
        <dbReference type="Proteomes" id="UP000632138"/>
    </source>
</evidence>
<keyword evidence="2 5" id="KW-0812">Transmembrane</keyword>
<sequence>MIIFIAQNTASVRINFLWMNGQFPVALALLIAGVAGAIVAMAVAAARILQLRRMVSRRQS</sequence>
<dbReference type="InterPro" id="IPR010445">
    <property type="entry name" value="LapA_dom"/>
</dbReference>
<accession>A0ABS2AUX2</accession>
<evidence type="ECO:0000256" key="5">
    <source>
        <dbReference type="SAM" id="Phobius"/>
    </source>
</evidence>
<evidence type="ECO:0000256" key="4">
    <source>
        <dbReference type="ARBA" id="ARBA00023136"/>
    </source>
</evidence>
<evidence type="ECO:0000256" key="1">
    <source>
        <dbReference type="ARBA" id="ARBA00022475"/>
    </source>
</evidence>
<evidence type="ECO:0000256" key="2">
    <source>
        <dbReference type="ARBA" id="ARBA00022692"/>
    </source>
</evidence>
<keyword evidence="8" id="KW-1185">Reference proteome</keyword>
<evidence type="ECO:0000256" key="3">
    <source>
        <dbReference type="ARBA" id="ARBA00022989"/>
    </source>
</evidence>
<feature type="domain" description="Lipopolysaccharide assembly protein A" evidence="6">
    <location>
        <begin position="7"/>
        <end position="59"/>
    </location>
</feature>
<keyword evidence="4 5" id="KW-0472">Membrane</keyword>
<keyword evidence="3 5" id="KW-1133">Transmembrane helix</keyword>
<dbReference type="Pfam" id="PF06305">
    <property type="entry name" value="LapA_dom"/>
    <property type="match status" value="1"/>
</dbReference>
<keyword evidence="1" id="KW-1003">Cell membrane</keyword>
<protein>
    <submittedName>
        <fullName evidence="7">DUF1049 domain-containing protein</fullName>
    </submittedName>
</protein>
<gene>
    <name evidence="7" type="ORF">JIG36_49335</name>
</gene>
<evidence type="ECO:0000259" key="6">
    <source>
        <dbReference type="Pfam" id="PF06305"/>
    </source>
</evidence>
<proteinExistence type="predicted"/>
<dbReference type="Proteomes" id="UP000632138">
    <property type="component" value="Unassembled WGS sequence"/>
</dbReference>
<organism evidence="7 8">
    <name type="scientific">Paractinoplanes ovalisporus</name>
    <dbReference type="NCBI Taxonomy" id="2810368"/>
    <lineage>
        <taxon>Bacteria</taxon>
        <taxon>Bacillati</taxon>
        <taxon>Actinomycetota</taxon>
        <taxon>Actinomycetes</taxon>
        <taxon>Micromonosporales</taxon>
        <taxon>Micromonosporaceae</taxon>
        <taxon>Paractinoplanes</taxon>
    </lineage>
</organism>
<evidence type="ECO:0000313" key="7">
    <source>
        <dbReference type="EMBL" id="MBM2623523.1"/>
    </source>
</evidence>
<feature type="transmembrane region" description="Helical" evidence="5">
    <location>
        <begin position="25"/>
        <end position="49"/>
    </location>
</feature>
<comment type="caution">
    <text evidence="7">The sequence shown here is derived from an EMBL/GenBank/DDBJ whole genome shotgun (WGS) entry which is preliminary data.</text>
</comment>
<dbReference type="EMBL" id="JAENHP010000037">
    <property type="protein sequence ID" value="MBM2623523.1"/>
    <property type="molecule type" value="Genomic_DNA"/>
</dbReference>
<reference evidence="7 8" key="1">
    <citation type="submission" date="2021-01" db="EMBL/GenBank/DDBJ databases">
        <title>Actinoplanes sp. nov. LDG1-06 isolated from lichen.</title>
        <authorList>
            <person name="Saeng-In P."/>
            <person name="Phongsopitanun W."/>
            <person name="Kanchanasin P."/>
            <person name="Yuki M."/>
            <person name="Kudo T."/>
            <person name="Ohkuma M."/>
            <person name="Tanasupawat S."/>
        </authorList>
    </citation>
    <scope>NUCLEOTIDE SEQUENCE [LARGE SCALE GENOMIC DNA]</scope>
    <source>
        <strain evidence="7 8">LDG1-06</strain>
    </source>
</reference>
<name>A0ABS2AUX2_9ACTN</name>